<dbReference type="Proteomes" id="UP000000560">
    <property type="component" value="Chromosome V"/>
</dbReference>
<dbReference type="VEuPathDB" id="FungiDB:AN8529"/>
<keyword evidence="1" id="KW-0805">Transcription regulation</keyword>
<dbReference type="PROSITE" id="PS50048">
    <property type="entry name" value="ZN2_CY6_FUNGAL_2"/>
    <property type="match status" value="1"/>
</dbReference>
<dbReference type="OMA" id="DLVLMHR"/>
<dbReference type="PANTHER" id="PTHR47784">
    <property type="entry name" value="STEROL UPTAKE CONTROL PROTEIN 2"/>
    <property type="match status" value="1"/>
</dbReference>
<keyword evidence="2" id="KW-0238">DNA-binding</keyword>
<dbReference type="eggNOG" id="ENOG502QRM1">
    <property type="taxonomic scope" value="Eukaryota"/>
</dbReference>
<dbReference type="InterPro" id="IPR053157">
    <property type="entry name" value="Sterol_Uptake_Regulator"/>
</dbReference>
<sequence>MPTGVQKPTRRFHKKSRTGCTQCRSRRIKCDETHPVCRNCQRAGMVCHYTVQSSPNTGAAQSIPGPLSLPESRTSFDMLDLTLMHHYTAVTSVSLFGEEQKELWQAEVPTMACSSPLLMHGLLATAALHMAFFCKDSPSAFINRALHHHSLGLELFNAEISTLSAENGKSPLLFTFGLILVIWAYASPTLPNAVTTTADESDLDTLLSSLDLVRGNKIIFEISAEIILSQPIGRFLKPLEEFARPRALPQPIQAALTDLRKNVDDFVESMAIDQLERYLLDTVSTSANDMRRPLGWPALAEAPFWERVRKHRPAALLIFMHYAIILAYYEPRTWWMQGWSERLVGAVNHVLVKQDKNRPDWGFCAGRPERNRRTAAVKPSSDSVAPRLILP</sequence>
<dbReference type="Pfam" id="PF00172">
    <property type="entry name" value="Zn_clus"/>
    <property type="match status" value="1"/>
</dbReference>
<reference evidence="8" key="1">
    <citation type="journal article" date="2005" name="Nature">
        <title>Sequencing of Aspergillus nidulans and comparative analysis with A. fumigatus and A. oryzae.</title>
        <authorList>
            <person name="Galagan J.E."/>
            <person name="Calvo S.E."/>
            <person name="Cuomo C."/>
            <person name="Ma L.J."/>
            <person name="Wortman J.R."/>
            <person name="Batzoglou S."/>
            <person name="Lee S.I."/>
            <person name="Basturkmen M."/>
            <person name="Spevak C.C."/>
            <person name="Clutterbuck J."/>
            <person name="Kapitonov V."/>
            <person name="Jurka J."/>
            <person name="Scazzocchio C."/>
            <person name="Farman M."/>
            <person name="Butler J."/>
            <person name="Purcell S."/>
            <person name="Harris S."/>
            <person name="Braus G.H."/>
            <person name="Draht O."/>
            <person name="Busch S."/>
            <person name="D'Enfert C."/>
            <person name="Bouchier C."/>
            <person name="Goldman G.H."/>
            <person name="Bell-Pedersen D."/>
            <person name="Griffiths-Jones S."/>
            <person name="Doonan J.H."/>
            <person name="Yu J."/>
            <person name="Vienken K."/>
            <person name="Pain A."/>
            <person name="Freitag M."/>
            <person name="Selker E.U."/>
            <person name="Archer D.B."/>
            <person name="Penalva M.A."/>
            <person name="Oakley B.R."/>
            <person name="Momany M."/>
            <person name="Tanaka T."/>
            <person name="Kumagai T."/>
            <person name="Asai K."/>
            <person name="Machida M."/>
            <person name="Nierman W.C."/>
            <person name="Denning D.W."/>
            <person name="Caddick M."/>
            <person name="Hynes M."/>
            <person name="Paoletti M."/>
            <person name="Fischer R."/>
            <person name="Miller B."/>
            <person name="Dyer P."/>
            <person name="Sachs M.S."/>
            <person name="Osmani S.A."/>
            <person name="Birren B.W."/>
        </authorList>
    </citation>
    <scope>NUCLEOTIDE SEQUENCE [LARGE SCALE GENOMIC DNA]</scope>
    <source>
        <strain evidence="8">FGSC A4 / ATCC 38163 / CBS 112.46 / NRRL 194 / M139</strain>
    </source>
</reference>
<gene>
    <name evidence="7" type="ORF">ANIA_08529</name>
</gene>
<feature type="region of interest" description="Disordered" evidence="5">
    <location>
        <begin position="372"/>
        <end position="391"/>
    </location>
</feature>
<dbReference type="Gene3D" id="4.10.240.10">
    <property type="entry name" value="Zn(2)-C6 fungal-type DNA-binding domain"/>
    <property type="match status" value="1"/>
</dbReference>
<dbReference type="PANTHER" id="PTHR47784:SF5">
    <property type="entry name" value="STEROL UPTAKE CONTROL PROTEIN 2"/>
    <property type="match status" value="1"/>
</dbReference>
<accession>C8VEP5</accession>
<dbReference type="InterPro" id="IPR001138">
    <property type="entry name" value="Zn2Cys6_DnaBD"/>
</dbReference>
<evidence type="ECO:0000256" key="3">
    <source>
        <dbReference type="ARBA" id="ARBA00023163"/>
    </source>
</evidence>
<dbReference type="InterPro" id="IPR021858">
    <property type="entry name" value="Fun_TF"/>
</dbReference>
<dbReference type="GeneID" id="2868619"/>
<dbReference type="HOGENOM" id="CLU_024934_5_2_1"/>
<dbReference type="GO" id="GO:0008270">
    <property type="term" value="F:zinc ion binding"/>
    <property type="evidence" value="ECO:0007669"/>
    <property type="project" value="InterPro"/>
</dbReference>
<dbReference type="GO" id="GO:0001228">
    <property type="term" value="F:DNA-binding transcription activator activity, RNA polymerase II-specific"/>
    <property type="evidence" value="ECO:0000318"/>
    <property type="project" value="GO_Central"/>
</dbReference>
<keyword evidence="3" id="KW-0804">Transcription</keyword>
<evidence type="ECO:0000313" key="8">
    <source>
        <dbReference type="Proteomes" id="UP000000560"/>
    </source>
</evidence>
<dbReference type="PROSITE" id="PS00463">
    <property type="entry name" value="ZN2_CY6_FUNGAL_1"/>
    <property type="match status" value="1"/>
</dbReference>
<feature type="domain" description="Zn(2)-C6 fungal-type" evidence="6">
    <location>
        <begin position="19"/>
        <end position="49"/>
    </location>
</feature>
<dbReference type="InParanoid" id="C8VEP5"/>
<protein>
    <submittedName>
        <fullName evidence="7">Zn(II)2Cys6 transcription factor (Eurofung)</fullName>
    </submittedName>
</protein>
<dbReference type="RefSeq" id="XP_050468112.1">
    <property type="nucleotide sequence ID" value="XM_050612164.1"/>
</dbReference>
<keyword evidence="8" id="KW-1185">Reference proteome</keyword>
<dbReference type="KEGG" id="ani:ANIA_08529"/>
<dbReference type="GO" id="GO:0003677">
    <property type="term" value="F:DNA binding"/>
    <property type="evidence" value="ECO:0007669"/>
    <property type="project" value="UniProtKB-KW"/>
</dbReference>
<reference evidence="8" key="2">
    <citation type="journal article" date="2009" name="Fungal Genet. Biol.">
        <title>The 2008 update of the Aspergillus nidulans genome annotation: a community effort.</title>
        <authorList>
            <person name="Wortman J.R."/>
            <person name="Gilsenan J.M."/>
            <person name="Joardar V."/>
            <person name="Deegan J."/>
            <person name="Clutterbuck J."/>
            <person name="Andersen M.R."/>
            <person name="Archer D."/>
            <person name="Bencina M."/>
            <person name="Braus G."/>
            <person name="Coutinho P."/>
            <person name="von Dohren H."/>
            <person name="Doonan J."/>
            <person name="Driessen A.J."/>
            <person name="Durek P."/>
            <person name="Espeso E."/>
            <person name="Fekete E."/>
            <person name="Flipphi M."/>
            <person name="Estrada C.G."/>
            <person name="Geysens S."/>
            <person name="Goldman G."/>
            <person name="de Groot P.W."/>
            <person name="Hansen K."/>
            <person name="Harris S.D."/>
            <person name="Heinekamp T."/>
            <person name="Helmstaedt K."/>
            <person name="Henrissat B."/>
            <person name="Hofmann G."/>
            <person name="Homan T."/>
            <person name="Horio T."/>
            <person name="Horiuchi H."/>
            <person name="James S."/>
            <person name="Jones M."/>
            <person name="Karaffa L."/>
            <person name="Karanyi Z."/>
            <person name="Kato M."/>
            <person name="Keller N."/>
            <person name="Kelly D.E."/>
            <person name="Kiel J.A."/>
            <person name="Kim J.M."/>
            <person name="van der Klei I.J."/>
            <person name="Klis F.M."/>
            <person name="Kovalchuk A."/>
            <person name="Krasevec N."/>
            <person name="Kubicek C.P."/>
            <person name="Liu B."/>
            <person name="Maccabe A."/>
            <person name="Meyer V."/>
            <person name="Mirabito P."/>
            <person name="Miskei M."/>
            <person name="Mos M."/>
            <person name="Mullins J."/>
            <person name="Nelson D.R."/>
            <person name="Nielsen J."/>
            <person name="Oakley B.R."/>
            <person name="Osmani S.A."/>
            <person name="Pakula T."/>
            <person name="Paszewski A."/>
            <person name="Paulsen I."/>
            <person name="Pilsyk S."/>
            <person name="Pocsi I."/>
            <person name="Punt P.J."/>
            <person name="Ram A.F."/>
            <person name="Ren Q."/>
            <person name="Robellet X."/>
            <person name="Robson G."/>
            <person name="Seiboth B."/>
            <person name="van Solingen P."/>
            <person name="Specht T."/>
            <person name="Sun J."/>
            <person name="Taheri-Talesh N."/>
            <person name="Takeshita N."/>
            <person name="Ussery D."/>
            <person name="vanKuyk P.A."/>
            <person name="Visser H."/>
            <person name="van de Vondervoort P.J."/>
            <person name="de Vries R.P."/>
            <person name="Walton J."/>
            <person name="Xiang X."/>
            <person name="Xiong Y."/>
            <person name="Zeng A.P."/>
            <person name="Brandt B.W."/>
            <person name="Cornell M.J."/>
            <person name="van den Hondel C.A."/>
            <person name="Visser J."/>
            <person name="Oliver S.G."/>
            <person name="Turner G."/>
        </authorList>
    </citation>
    <scope>GENOME REANNOTATION</scope>
    <source>
        <strain evidence="8">FGSC A4 / ATCC 38163 / CBS 112.46 / NRRL 194 / M139</strain>
    </source>
</reference>
<evidence type="ECO:0000313" key="7">
    <source>
        <dbReference type="EMBL" id="CBF80735.1"/>
    </source>
</evidence>
<evidence type="ECO:0000256" key="2">
    <source>
        <dbReference type="ARBA" id="ARBA00023125"/>
    </source>
</evidence>
<evidence type="ECO:0000256" key="5">
    <source>
        <dbReference type="SAM" id="MobiDB-lite"/>
    </source>
</evidence>
<dbReference type="SUPFAM" id="SSF57701">
    <property type="entry name" value="Zn2/Cys6 DNA-binding domain"/>
    <property type="match status" value="1"/>
</dbReference>
<organism evidence="7 8">
    <name type="scientific">Emericella nidulans (strain FGSC A4 / ATCC 38163 / CBS 112.46 / NRRL 194 / M139)</name>
    <name type="common">Aspergillus nidulans</name>
    <dbReference type="NCBI Taxonomy" id="227321"/>
    <lineage>
        <taxon>Eukaryota</taxon>
        <taxon>Fungi</taxon>
        <taxon>Dikarya</taxon>
        <taxon>Ascomycota</taxon>
        <taxon>Pezizomycotina</taxon>
        <taxon>Eurotiomycetes</taxon>
        <taxon>Eurotiomycetidae</taxon>
        <taxon>Eurotiales</taxon>
        <taxon>Aspergillaceae</taxon>
        <taxon>Aspergillus</taxon>
        <taxon>Aspergillus subgen. Nidulantes</taxon>
    </lineage>
</organism>
<name>C8VEP5_EMENI</name>
<evidence type="ECO:0000259" key="6">
    <source>
        <dbReference type="PROSITE" id="PS50048"/>
    </source>
</evidence>
<dbReference type="Pfam" id="PF11951">
    <property type="entry name" value="Fungal_trans_2"/>
    <property type="match status" value="1"/>
</dbReference>
<dbReference type="OrthoDB" id="5350673at2759"/>
<dbReference type="CDD" id="cd00067">
    <property type="entry name" value="GAL4"/>
    <property type="match status" value="1"/>
</dbReference>
<dbReference type="InterPro" id="IPR036864">
    <property type="entry name" value="Zn2-C6_fun-type_DNA-bd_sf"/>
</dbReference>
<dbReference type="AlphaFoldDB" id="C8VEP5"/>
<keyword evidence="4" id="KW-0539">Nucleus</keyword>
<dbReference type="SMART" id="SM00066">
    <property type="entry name" value="GAL4"/>
    <property type="match status" value="1"/>
</dbReference>
<evidence type="ECO:0000256" key="4">
    <source>
        <dbReference type="ARBA" id="ARBA00023242"/>
    </source>
</evidence>
<dbReference type="EMBL" id="BN001305">
    <property type="protein sequence ID" value="CBF80735.1"/>
    <property type="molecule type" value="Genomic_DNA"/>
</dbReference>
<evidence type="ECO:0000256" key="1">
    <source>
        <dbReference type="ARBA" id="ARBA00023015"/>
    </source>
</evidence>
<proteinExistence type="predicted"/>
<dbReference type="GO" id="GO:0006357">
    <property type="term" value="P:regulation of transcription by RNA polymerase II"/>
    <property type="evidence" value="ECO:0000318"/>
    <property type="project" value="GO_Central"/>
</dbReference>